<dbReference type="InterPro" id="IPR001190">
    <property type="entry name" value="SRCR"/>
</dbReference>
<dbReference type="PROSITE" id="PS50287">
    <property type="entry name" value="SRCR_2"/>
    <property type="match status" value="7"/>
</dbReference>
<dbReference type="Gene3D" id="3.10.250.10">
    <property type="entry name" value="SRCR-like domain"/>
    <property type="match status" value="7"/>
</dbReference>
<evidence type="ECO:0000313" key="13">
    <source>
        <dbReference type="EMBL" id="CAI8006305.1"/>
    </source>
</evidence>
<evidence type="ECO:0000256" key="10">
    <source>
        <dbReference type="SAM" id="Phobius"/>
    </source>
</evidence>
<evidence type="ECO:0000259" key="12">
    <source>
        <dbReference type="PROSITE" id="PS50287"/>
    </source>
</evidence>
<evidence type="ECO:0000256" key="11">
    <source>
        <dbReference type="SAM" id="SignalP"/>
    </source>
</evidence>
<keyword evidence="2 10" id="KW-0812">Transmembrane</keyword>
<dbReference type="Pfam" id="PF00530">
    <property type="entry name" value="SRCR"/>
    <property type="match status" value="7"/>
</dbReference>
<dbReference type="EMBL" id="CASHTH010000676">
    <property type="protein sequence ID" value="CAI8006305.1"/>
    <property type="molecule type" value="Genomic_DNA"/>
</dbReference>
<feature type="domain" description="SRCR" evidence="12">
    <location>
        <begin position="238"/>
        <end position="338"/>
    </location>
</feature>
<evidence type="ECO:0000256" key="6">
    <source>
        <dbReference type="ARBA" id="ARBA00023136"/>
    </source>
</evidence>
<dbReference type="AlphaFoldDB" id="A0AA35R7K0"/>
<comment type="subcellular location">
    <subcellularLocation>
        <location evidence="1">Membrane</location>
        <topology evidence="1">Single-pass membrane protein</topology>
    </subcellularLocation>
</comment>
<organism evidence="13 14">
    <name type="scientific">Geodia barretti</name>
    <name type="common">Barrett's horny sponge</name>
    <dbReference type="NCBI Taxonomy" id="519541"/>
    <lineage>
        <taxon>Eukaryota</taxon>
        <taxon>Metazoa</taxon>
        <taxon>Porifera</taxon>
        <taxon>Demospongiae</taxon>
        <taxon>Heteroscleromorpha</taxon>
        <taxon>Tetractinellida</taxon>
        <taxon>Astrophorina</taxon>
        <taxon>Geodiidae</taxon>
        <taxon>Geodia</taxon>
    </lineage>
</organism>
<keyword evidence="6 10" id="KW-0472">Membrane</keyword>
<feature type="disulfide bond" evidence="9">
    <location>
        <begin position="199"/>
        <end position="209"/>
    </location>
</feature>
<keyword evidence="4" id="KW-0677">Repeat</keyword>
<feature type="domain" description="SRCR" evidence="12">
    <location>
        <begin position="133"/>
        <end position="229"/>
    </location>
</feature>
<dbReference type="SUPFAM" id="SSF56487">
    <property type="entry name" value="SRCR-like"/>
    <property type="match status" value="7"/>
</dbReference>
<keyword evidence="5 10" id="KW-1133">Transmembrane helix</keyword>
<sequence>MWGLRRDAAFLLLLWSAVVVSVQQCSEGSVRLINGTTENEGIVHICIDGQWNTACSRGWDIAEILVTCRELGFMHGYPLDAYSTESNTDSYSFFCTWDETQLQHCSHFDFCLNSHDVARVKCHNVSECNETDVRLVQGETATKGRVQTCYNGFWGSVCNDEWDVREARVVCRQLGYGGLSFPKEYEDSFYVWSSDKVECKGNESKLSDCEHGDVGVHRCALGKSGVICHFRECNETDVRLVEGQTPHDGRIEICLDGGWGSVCYDQWDIGDAKVVCRQLGYDGLSLTKSSSSSSNGQTYSHLDDVDCNGNESKLSDCEYKEISGQNCDHGGEPVVTCSFRECNESDVRLVSGQTPHDGRVEICLHGGWTPVCDDRWDVREARVVCQQLGYEGPSYPLLNHGNGSYRHSPHNNFMLSECGGEETDDCNHGKAGVICTTIDGSGCMEGTVHLVGSDDVSKGRVLYCHSGAWYAVCADDWESTGEETRVLCESAGFNNPDYASVLVNFGRGSSPLLPLRIRCDSTQSAFSECSKGEVLDVRHCRHVAGVDCRAPCLTKGLTNCSKCSSSSCYNSEFKCSCDTNCFMYGNCCSDISTVVENCFVEECEHGTVRLVGGVANSTGRLEFCAHGVWGRVCNALGDWSLDNASLARVVCRALGFSQYGAYVIDHSPDKYGTSERNAVIGEVRCVGTEVELLECSHSSIGVHHCGYHNVTDPDIIISCFDEKRGCENVMLGYEVGRVLTMAMLSFAVTEYGEVSVVMGWDANDTRVVCRHLGFYSEDGVLIDAPPDAAENALAFLDPVTCTGSERYVNECSHDVLSTAGDCTKTAVSCRKFSTAVGANRGSLLTWAVIGVAVFTLLVAFVAVIVPLLVVMSSKRHRRKQLERMQRDIMAVAGLNVPNL</sequence>
<feature type="domain" description="SRCR" evidence="12">
    <location>
        <begin position="30"/>
        <end position="138"/>
    </location>
</feature>
<feature type="chain" id="PRO_5041357183" evidence="11">
    <location>
        <begin position="22"/>
        <end position="899"/>
    </location>
</feature>
<feature type="disulfide bond" evidence="9">
    <location>
        <begin position="307"/>
        <end position="317"/>
    </location>
</feature>
<dbReference type="PRINTS" id="PR00258">
    <property type="entry name" value="SPERACTRCPTR"/>
</dbReference>
<feature type="domain" description="SRCR" evidence="12">
    <location>
        <begin position="448"/>
        <end position="549"/>
    </location>
</feature>
<dbReference type="FunFam" id="3.10.250.10:FF:000016">
    <property type="entry name" value="Scavenger receptor cysteine-rich protein type 12"/>
    <property type="match status" value="1"/>
</dbReference>
<evidence type="ECO:0000256" key="3">
    <source>
        <dbReference type="ARBA" id="ARBA00022729"/>
    </source>
</evidence>
<keyword evidence="14" id="KW-1185">Reference proteome</keyword>
<evidence type="ECO:0000256" key="8">
    <source>
        <dbReference type="ARBA" id="ARBA00023180"/>
    </source>
</evidence>
<feature type="disulfide bond" evidence="9">
    <location>
        <begin position="801"/>
        <end position="811"/>
    </location>
</feature>
<evidence type="ECO:0000256" key="7">
    <source>
        <dbReference type="ARBA" id="ARBA00023157"/>
    </source>
</evidence>
<dbReference type="FunFam" id="3.10.250.10:FF:000032">
    <property type="entry name" value="Si:dkey-14d8.20"/>
    <property type="match status" value="1"/>
</dbReference>
<evidence type="ECO:0000256" key="1">
    <source>
        <dbReference type="ARBA" id="ARBA00004167"/>
    </source>
</evidence>
<feature type="signal peptide" evidence="11">
    <location>
        <begin position="1"/>
        <end position="21"/>
    </location>
</feature>
<feature type="disulfide bond" evidence="9">
    <location>
        <begin position="276"/>
        <end position="337"/>
    </location>
</feature>
<evidence type="ECO:0000256" key="5">
    <source>
        <dbReference type="ARBA" id="ARBA00022989"/>
    </source>
</evidence>
<feature type="disulfide bond" evidence="9">
    <location>
        <begin position="519"/>
        <end position="529"/>
    </location>
</feature>
<feature type="domain" description="SRCR" evidence="12">
    <location>
        <begin position="760"/>
        <end position="830"/>
    </location>
</feature>
<dbReference type="PANTHER" id="PTHR48071">
    <property type="entry name" value="SRCR DOMAIN-CONTAINING PROTEIN"/>
    <property type="match status" value="1"/>
</dbReference>
<feature type="domain" description="SRCR" evidence="12">
    <location>
        <begin position="347"/>
        <end position="436"/>
    </location>
</feature>
<feature type="domain" description="SRCR" evidence="12">
    <location>
        <begin position="608"/>
        <end position="720"/>
    </location>
</feature>
<protein>
    <submittedName>
        <fullName evidence="13">Deleted in malignant brain tumors 1 protein</fullName>
    </submittedName>
</protein>
<evidence type="ECO:0000256" key="4">
    <source>
        <dbReference type="ARBA" id="ARBA00022737"/>
    </source>
</evidence>
<keyword evidence="3 11" id="KW-0732">Signal</keyword>
<feature type="disulfide bond" evidence="9">
    <location>
        <begin position="685"/>
        <end position="695"/>
    </location>
</feature>
<dbReference type="GO" id="GO:0016020">
    <property type="term" value="C:membrane"/>
    <property type="evidence" value="ECO:0007669"/>
    <property type="project" value="UniProtKB-SubCell"/>
</dbReference>
<comment type="caution">
    <text evidence="13">The sequence shown here is derived from an EMBL/GenBank/DDBJ whole genome shotgun (WGS) entry which is preliminary data.</text>
</comment>
<dbReference type="PANTHER" id="PTHR48071:SF18">
    <property type="entry name" value="DELETED IN MALIGNANT BRAIN TUMORS 1 PROTEIN-RELATED"/>
    <property type="match status" value="1"/>
</dbReference>
<reference evidence="13" key="1">
    <citation type="submission" date="2023-03" db="EMBL/GenBank/DDBJ databases">
        <authorList>
            <person name="Steffen K."/>
            <person name="Cardenas P."/>
        </authorList>
    </citation>
    <scope>NUCLEOTIDE SEQUENCE</scope>
</reference>
<dbReference type="InterPro" id="IPR036772">
    <property type="entry name" value="SRCR-like_dom_sf"/>
</dbReference>
<evidence type="ECO:0000256" key="9">
    <source>
        <dbReference type="PROSITE-ProRule" id="PRU00196"/>
    </source>
</evidence>
<evidence type="ECO:0000313" key="14">
    <source>
        <dbReference type="Proteomes" id="UP001174909"/>
    </source>
</evidence>
<accession>A0AA35R7K0</accession>
<keyword evidence="8" id="KW-0325">Glycoprotein</keyword>
<evidence type="ECO:0000256" key="2">
    <source>
        <dbReference type="ARBA" id="ARBA00022692"/>
    </source>
</evidence>
<feature type="disulfide bond" evidence="9">
    <location>
        <begin position="263"/>
        <end position="327"/>
    </location>
</feature>
<keyword evidence="7 9" id="KW-1015">Disulfide bond</keyword>
<feature type="disulfide bond" evidence="9">
    <location>
        <begin position="95"/>
        <end position="105"/>
    </location>
</feature>
<gene>
    <name evidence="13" type="ORF">GBAR_LOCUS4640</name>
</gene>
<comment type="caution">
    <text evidence="9">Lacks conserved residue(s) required for the propagation of feature annotation.</text>
</comment>
<dbReference type="Proteomes" id="UP001174909">
    <property type="component" value="Unassembled WGS sequence"/>
</dbReference>
<dbReference type="SMART" id="SM00202">
    <property type="entry name" value="SR"/>
    <property type="match status" value="6"/>
</dbReference>
<proteinExistence type="predicted"/>
<feature type="non-terminal residue" evidence="13">
    <location>
        <position position="899"/>
    </location>
</feature>
<feature type="transmembrane region" description="Helical" evidence="10">
    <location>
        <begin position="843"/>
        <end position="870"/>
    </location>
</feature>
<name>A0AA35R7K0_GEOBA</name>
<dbReference type="PROSITE" id="PS00420">
    <property type="entry name" value="SRCR_1"/>
    <property type="match status" value="2"/>
</dbReference>